<dbReference type="RefSeq" id="WP_027699558.1">
    <property type="nucleotide sequence ID" value="NZ_DF820494.1"/>
</dbReference>
<dbReference type="STRING" id="1329250.WOSG25_110810"/>
<sequence>MFKPTNFPEERIETFEQKVRSIRLEKHREEQNSESTSALLRKQFQLSELEIELFEKINGRETFDKLKEILQSNLSNEKIPVLSLQKITKELLEVNNNSEIKLSDSQKMKTIWAYIVLTLPKLDVLIIGPKHFFEIQEQEQEYTFRVAFKSDLRTGSQKIKLLIYWLILFGLLYLGFKQEGF</sequence>
<evidence type="ECO:0000313" key="2">
    <source>
        <dbReference type="EMBL" id="GAK31603.1"/>
    </source>
</evidence>
<dbReference type="AlphaFoldDB" id="A0A069CWJ5"/>
<reference evidence="3" key="1">
    <citation type="journal article" date="2014" name="Genome Announc.">
        <title>Draft genome sequence of Weissella oryzae SG25T, isolated from fermented rice grains.</title>
        <authorList>
            <person name="Tanizawa Y."/>
            <person name="Fujisawa T."/>
            <person name="Mochizuki T."/>
            <person name="Kaminuma E."/>
            <person name="Suzuki Y."/>
            <person name="Nakamura Y."/>
            <person name="Tohno M."/>
        </authorList>
    </citation>
    <scope>NUCLEOTIDE SEQUENCE [LARGE SCALE GENOMIC DNA]</scope>
    <source>
        <strain evidence="3">DSM 25784 / JCM 18191 / LMG 30913 / SG25</strain>
    </source>
</reference>
<gene>
    <name evidence="2" type="ORF">WOSG25_110810</name>
</gene>
<feature type="transmembrane region" description="Helical" evidence="1">
    <location>
        <begin position="159"/>
        <end position="176"/>
    </location>
</feature>
<keyword evidence="1" id="KW-1133">Transmembrane helix</keyword>
<dbReference type="Proteomes" id="UP000030643">
    <property type="component" value="Unassembled WGS sequence"/>
</dbReference>
<accession>A0A069CWJ5</accession>
<proteinExistence type="predicted"/>
<protein>
    <submittedName>
        <fullName evidence="2">Uncharacterized protein</fullName>
    </submittedName>
</protein>
<name>A0A069CWJ5_WEIOS</name>
<dbReference type="EMBL" id="DF820494">
    <property type="protein sequence ID" value="GAK31603.1"/>
    <property type="molecule type" value="Genomic_DNA"/>
</dbReference>
<keyword evidence="1" id="KW-0812">Transmembrane</keyword>
<keyword evidence="1" id="KW-0472">Membrane</keyword>
<organism evidence="2 3">
    <name type="scientific">Weissella oryzae (strain DSM 25784 / JCM 18191 / LMG 30913 / SG25)</name>
    <dbReference type="NCBI Taxonomy" id="1329250"/>
    <lineage>
        <taxon>Bacteria</taxon>
        <taxon>Bacillati</taxon>
        <taxon>Bacillota</taxon>
        <taxon>Bacilli</taxon>
        <taxon>Lactobacillales</taxon>
        <taxon>Lactobacillaceae</taxon>
        <taxon>Weissella</taxon>
    </lineage>
</organism>
<evidence type="ECO:0000256" key="1">
    <source>
        <dbReference type="SAM" id="Phobius"/>
    </source>
</evidence>
<evidence type="ECO:0000313" key="3">
    <source>
        <dbReference type="Proteomes" id="UP000030643"/>
    </source>
</evidence>
<keyword evidence="3" id="KW-1185">Reference proteome</keyword>